<dbReference type="GO" id="GO:0046983">
    <property type="term" value="F:protein dimerization activity"/>
    <property type="evidence" value="ECO:0007669"/>
    <property type="project" value="InterPro"/>
</dbReference>
<comment type="similarity">
    <text evidence="4">Belongs to the metallo-beta-lactamase superfamily. Type III sulfatase family.</text>
</comment>
<gene>
    <name evidence="8" type="ORF">SAMN04489793_0396</name>
</gene>
<dbReference type="Proteomes" id="UP000182241">
    <property type="component" value="Unassembled WGS sequence"/>
</dbReference>
<dbReference type="InterPro" id="IPR038536">
    <property type="entry name" value="Alkyl/aryl-sulf_dimr_sf"/>
</dbReference>
<keyword evidence="3" id="KW-0862">Zinc</keyword>
<reference evidence="9" key="1">
    <citation type="submission" date="2016-10" db="EMBL/GenBank/DDBJ databases">
        <authorList>
            <person name="Varghese N."/>
            <person name="Submissions S."/>
        </authorList>
    </citation>
    <scope>NUCLEOTIDE SEQUENCE [LARGE SCALE GENOMIC DNA]</scope>
    <source>
        <strain evidence="9">DSM 44234</strain>
    </source>
</reference>
<feature type="domain" description="Metallo-beta-lactamase" evidence="7">
    <location>
        <begin position="154"/>
        <end position="377"/>
    </location>
</feature>
<dbReference type="RefSeq" id="WP_082791245.1">
    <property type="nucleotide sequence ID" value="NZ_CBDRGN010000005.1"/>
</dbReference>
<name>A0A1H4KZY6_TSUTY</name>
<evidence type="ECO:0000256" key="4">
    <source>
        <dbReference type="ARBA" id="ARBA00033751"/>
    </source>
</evidence>
<dbReference type="InterPro" id="IPR029228">
    <property type="entry name" value="Alkyl_sulf_dimr"/>
</dbReference>
<dbReference type="EMBL" id="FNSA01000003">
    <property type="protein sequence ID" value="SEB63655.1"/>
    <property type="molecule type" value="Genomic_DNA"/>
</dbReference>
<dbReference type="Pfam" id="PF14863">
    <property type="entry name" value="Alkyl_sulf_dimr"/>
    <property type="match status" value="1"/>
</dbReference>
<dbReference type="InterPro" id="IPR001279">
    <property type="entry name" value="Metallo-B-lactamas"/>
</dbReference>
<dbReference type="STRING" id="57704.SAMN04489793_0396"/>
<dbReference type="FunFam" id="3.60.15.30:FF:000001">
    <property type="entry name" value="Alkyl/aryl-sulfatase BDS1"/>
    <property type="match status" value="1"/>
</dbReference>
<dbReference type="InterPro" id="IPR036866">
    <property type="entry name" value="RibonucZ/Hydroxyglut_hydro"/>
</dbReference>
<evidence type="ECO:0000256" key="5">
    <source>
        <dbReference type="SAM" id="MobiDB-lite"/>
    </source>
</evidence>
<evidence type="ECO:0000256" key="6">
    <source>
        <dbReference type="SAM" id="SignalP"/>
    </source>
</evidence>
<keyword evidence="9" id="KW-1185">Reference proteome</keyword>
<dbReference type="GO" id="GO:0018741">
    <property type="term" value="F:linear primary-alkylsulfatase activity"/>
    <property type="evidence" value="ECO:0007669"/>
    <property type="project" value="InterPro"/>
</dbReference>
<dbReference type="InterPro" id="IPR029229">
    <property type="entry name" value="Alkyl_sulf_C"/>
</dbReference>
<evidence type="ECO:0000259" key="7">
    <source>
        <dbReference type="SMART" id="SM00849"/>
    </source>
</evidence>
<evidence type="ECO:0000313" key="9">
    <source>
        <dbReference type="Proteomes" id="UP000182241"/>
    </source>
</evidence>
<dbReference type="PROSITE" id="PS51318">
    <property type="entry name" value="TAT"/>
    <property type="match status" value="1"/>
</dbReference>
<evidence type="ECO:0000256" key="3">
    <source>
        <dbReference type="ARBA" id="ARBA00022833"/>
    </source>
</evidence>
<evidence type="ECO:0000313" key="8">
    <source>
        <dbReference type="EMBL" id="SEB63655.1"/>
    </source>
</evidence>
<dbReference type="Gene3D" id="3.30.1050.10">
    <property type="entry name" value="SCP2 sterol-binding domain"/>
    <property type="match status" value="1"/>
</dbReference>
<dbReference type="InterPro" id="IPR044097">
    <property type="entry name" value="Bds1/SdsA1_MBL-fold"/>
</dbReference>
<evidence type="ECO:0000256" key="1">
    <source>
        <dbReference type="ARBA" id="ARBA00022723"/>
    </source>
</evidence>
<proteinExistence type="inferred from homology"/>
<dbReference type="PANTHER" id="PTHR43223:SF1">
    <property type="entry name" value="ALKYL_ARYL-SULFATASE BDS1"/>
    <property type="match status" value="1"/>
</dbReference>
<dbReference type="AlphaFoldDB" id="A0A1H4KZY6"/>
<dbReference type="GO" id="GO:0018909">
    <property type="term" value="P:dodecyl sulfate metabolic process"/>
    <property type="evidence" value="ECO:0007669"/>
    <property type="project" value="InterPro"/>
</dbReference>
<feature type="chain" id="PRO_5010245551" evidence="6">
    <location>
        <begin position="37"/>
        <end position="686"/>
    </location>
</feature>
<dbReference type="Pfam" id="PF00753">
    <property type="entry name" value="Lactamase_B"/>
    <property type="match status" value="1"/>
</dbReference>
<evidence type="ECO:0000256" key="2">
    <source>
        <dbReference type="ARBA" id="ARBA00022801"/>
    </source>
</evidence>
<protein>
    <submittedName>
        <fullName evidence="8">Alkyl sulfatase BDS1, metallo-beta-lactamase superfamily</fullName>
    </submittedName>
</protein>
<feature type="region of interest" description="Disordered" evidence="5">
    <location>
        <begin position="38"/>
        <end position="61"/>
    </location>
</feature>
<dbReference type="Gene3D" id="3.60.15.30">
    <property type="entry name" value="Metallo-beta-lactamase domain"/>
    <property type="match status" value="1"/>
</dbReference>
<dbReference type="SUPFAM" id="SSF56281">
    <property type="entry name" value="Metallo-hydrolase/oxidoreductase"/>
    <property type="match status" value="1"/>
</dbReference>
<organism evidence="8 9">
    <name type="scientific">Tsukamurella tyrosinosolvens</name>
    <dbReference type="NCBI Taxonomy" id="57704"/>
    <lineage>
        <taxon>Bacteria</taxon>
        <taxon>Bacillati</taxon>
        <taxon>Actinomycetota</taxon>
        <taxon>Actinomycetes</taxon>
        <taxon>Mycobacteriales</taxon>
        <taxon>Tsukamurellaceae</taxon>
        <taxon>Tsukamurella</taxon>
    </lineage>
</organism>
<accession>A0A1H4KZY6</accession>
<sequence length="686" mass="73564">MDETPDARPQPTVVSRRRVVGLGAAALAALGVGATAACSSDGSSGGATRVDPPAGQTDPSRHVIDANRTVREALPFSDTADFAAADRGFLRGPESGVIKDAQGKVVWDMDSYGFLRGECPPSVNPSLWRQSQLNSKQGLYEVIPGIYQLRGFDLSVMTVIEGDSGIVIIDPLISRETAAAGLALYRAQRGTERPVLGVVYSHSHIDHFGGVLGVTTAADVAEGRCTVLAPAGFMDEAVAENVYAGTAMTRRATYMYGAALPKNARGSVGAGLGQTTSLGDKGLIAPTTSITRTGQMETVDGVEMEFQMTPGTEAPSEMNIHLPGRRVLCVAENASHTTHNVLTLRGALVRDARVWARYLTETINLYGRRVDVCFGSHHWPTWGTERIVQFLSAQRDLYAYLHDQTLRQLNQGRVGSEIAEDFALPPALERTWSTRGYYGSVSHNVKAIYQRYMGWFDGNPAHLWEHPPVESAIRHVAAMGGADAALRVVQKAYDEGDFRWAAQVANYVIFADAGNESAKRLQAATFEQLAYATENATWRNFYLSGAYELRNGKIPPSSAAAAPSLTAALTVPQLFDAVALRIDGRKAWDVVAVVDWEITDGPGGGYRTELRNGVLTHFETAGYEGLPAAATVVQVSKQALAQLLGGANATDLVQAGKLRIVGPPDPLEALRSVTDKPDPGFSIVTP</sequence>
<feature type="signal peptide" evidence="6">
    <location>
        <begin position="1"/>
        <end position="36"/>
    </location>
</feature>
<keyword evidence="1" id="KW-0479">Metal-binding</keyword>
<dbReference type="InterPro" id="IPR052195">
    <property type="entry name" value="Bact_Alkyl/Aryl-Sulfatase"/>
</dbReference>
<dbReference type="CDD" id="cd07710">
    <property type="entry name" value="arylsulfatase_Sdsa1-like_MBL-fold"/>
    <property type="match status" value="1"/>
</dbReference>
<dbReference type="SMART" id="SM00849">
    <property type="entry name" value="Lactamase_B"/>
    <property type="match status" value="1"/>
</dbReference>
<dbReference type="InterPro" id="IPR036527">
    <property type="entry name" value="SCP2_sterol-bd_dom_sf"/>
</dbReference>
<dbReference type="OrthoDB" id="5240502at2"/>
<dbReference type="InterPro" id="IPR006311">
    <property type="entry name" value="TAT_signal"/>
</dbReference>
<dbReference type="PANTHER" id="PTHR43223">
    <property type="entry name" value="ALKYL/ARYL-SULFATASE"/>
    <property type="match status" value="1"/>
</dbReference>
<dbReference type="Gene3D" id="1.25.40.880">
    <property type="entry name" value="Alkyl sulfatase, dimerisation domain"/>
    <property type="match status" value="1"/>
</dbReference>
<keyword evidence="2" id="KW-0378">Hydrolase</keyword>
<dbReference type="SUPFAM" id="SSF55718">
    <property type="entry name" value="SCP-like"/>
    <property type="match status" value="1"/>
</dbReference>
<dbReference type="Pfam" id="PF14864">
    <property type="entry name" value="Alkyl_sulf_C"/>
    <property type="match status" value="1"/>
</dbReference>
<keyword evidence="6" id="KW-0732">Signal</keyword>
<dbReference type="GO" id="GO:0046872">
    <property type="term" value="F:metal ion binding"/>
    <property type="evidence" value="ECO:0007669"/>
    <property type="project" value="UniProtKB-KW"/>
</dbReference>